<comment type="similarity">
    <text evidence="3 10">Belongs to the class II aldolase/RraA-like family.</text>
</comment>
<evidence type="ECO:0000256" key="10">
    <source>
        <dbReference type="RuleBase" id="RU004338"/>
    </source>
</evidence>
<dbReference type="GO" id="GO:0047443">
    <property type="term" value="F:4-hydroxy-4-methyl-2-oxoglutarate aldolase activity"/>
    <property type="evidence" value="ECO:0007669"/>
    <property type="project" value="UniProtKB-EC"/>
</dbReference>
<dbReference type="GO" id="GO:0046872">
    <property type="term" value="F:metal ion binding"/>
    <property type="evidence" value="ECO:0007669"/>
    <property type="project" value="UniProtKB-KW"/>
</dbReference>
<keyword evidence="5 9" id="KW-0479">Metal-binding</keyword>
<evidence type="ECO:0000256" key="9">
    <source>
        <dbReference type="PIRSR" id="PIRSR605493-1"/>
    </source>
</evidence>
<feature type="binding site" evidence="9">
    <location>
        <position position="108"/>
    </location>
    <ligand>
        <name>Mg(2+)</name>
        <dbReference type="ChEBI" id="CHEBI:18420"/>
    </ligand>
</feature>
<dbReference type="PANTHER" id="PTHR33254">
    <property type="entry name" value="4-HYDROXY-4-METHYL-2-OXOGLUTARATE ALDOLASE 3-RELATED"/>
    <property type="match status" value="1"/>
</dbReference>
<dbReference type="AlphaFoldDB" id="A0A923I8H1"/>
<sequence length="170" mass="17555">MPETSAFLLTCDLCDAHESLLAQGSLRVLPPVFLSFGAKTQFAGPAATLRLFEDNGMVRSTLETAGQGRVLVIDGGGSLRCALVGGNLAVLAEKNGWAGIIVHGCVRDTAEINACQIGVRALAAMPVRSVKKGGGEAEVTVTIAGVRIAPGQWIYADADGVLVADQALHT</sequence>
<dbReference type="GO" id="GO:0008428">
    <property type="term" value="F:ribonuclease inhibitor activity"/>
    <property type="evidence" value="ECO:0007669"/>
    <property type="project" value="InterPro"/>
</dbReference>
<evidence type="ECO:0000256" key="1">
    <source>
        <dbReference type="ARBA" id="ARBA00001342"/>
    </source>
</evidence>
<dbReference type="PANTHER" id="PTHR33254:SF4">
    <property type="entry name" value="4-HYDROXY-4-METHYL-2-OXOGLUTARATE ALDOLASE 3-RELATED"/>
    <property type="match status" value="1"/>
</dbReference>
<keyword evidence="6 10" id="KW-0456">Lyase</keyword>
<comment type="catalytic activity">
    <reaction evidence="1 10">
        <text>4-hydroxy-4-methyl-2-oxoglutarate = 2 pyruvate</text>
        <dbReference type="Rhea" id="RHEA:22748"/>
        <dbReference type="ChEBI" id="CHEBI:15361"/>
        <dbReference type="ChEBI" id="CHEBI:58276"/>
        <dbReference type="EC" id="4.1.3.17"/>
    </reaction>
</comment>
<dbReference type="EC" id="4.1.1.112" evidence="10"/>
<dbReference type="Gene3D" id="3.50.30.40">
    <property type="entry name" value="Ribonuclease E inhibitor RraA/RraA-like"/>
    <property type="match status" value="1"/>
</dbReference>
<dbReference type="RefSeq" id="WP_186881085.1">
    <property type="nucleotide sequence ID" value="NZ_JACOGG010000008.1"/>
</dbReference>
<dbReference type="GO" id="GO:0008948">
    <property type="term" value="F:oxaloacetate decarboxylase activity"/>
    <property type="evidence" value="ECO:0007669"/>
    <property type="project" value="UniProtKB-EC"/>
</dbReference>
<name>A0A923I8H1_9BURK</name>
<feature type="binding site" evidence="9">
    <location>
        <position position="107"/>
    </location>
    <ligand>
        <name>substrate</name>
    </ligand>
</feature>
<reference evidence="11" key="1">
    <citation type="submission" date="2020-08" db="EMBL/GenBank/DDBJ databases">
        <title>Novel species isolated from subtropical streams in China.</title>
        <authorList>
            <person name="Lu H."/>
        </authorList>
    </citation>
    <scope>NUCLEOTIDE SEQUENCE</scope>
    <source>
        <strain evidence="11">CY7W</strain>
    </source>
</reference>
<evidence type="ECO:0000256" key="5">
    <source>
        <dbReference type="ARBA" id="ARBA00022723"/>
    </source>
</evidence>
<dbReference type="NCBIfam" id="NF006875">
    <property type="entry name" value="PRK09372.1"/>
    <property type="match status" value="1"/>
</dbReference>
<comment type="caution">
    <text evidence="11">The sequence shown here is derived from an EMBL/GenBank/DDBJ whole genome shotgun (WGS) entry which is preliminary data.</text>
</comment>
<comment type="catalytic activity">
    <reaction evidence="8 10">
        <text>oxaloacetate + H(+) = pyruvate + CO2</text>
        <dbReference type="Rhea" id="RHEA:15641"/>
        <dbReference type="ChEBI" id="CHEBI:15361"/>
        <dbReference type="ChEBI" id="CHEBI:15378"/>
        <dbReference type="ChEBI" id="CHEBI:16452"/>
        <dbReference type="ChEBI" id="CHEBI:16526"/>
        <dbReference type="EC" id="4.1.1.112"/>
    </reaction>
</comment>
<evidence type="ECO:0000313" key="11">
    <source>
        <dbReference type="EMBL" id="MBC3935503.1"/>
    </source>
</evidence>
<keyword evidence="12" id="KW-1185">Reference proteome</keyword>
<dbReference type="InterPro" id="IPR010203">
    <property type="entry name" value="RraA"/>
</dbReference>
<proteinExistence type="inferred from homology"/>
<evidence type="ECO:0000256" key="8">
    <source>
        <dbReference type="ARBA" id="ARBA00047973"/>
    </source>
</evidence>
<comment type="cofactor">
    <cofactor evidence="9">
        <name>Mg(2+)</name>
        <dbReference type="ChEBI" id="CHEBI:18420"/>
    </cofactor>
</comment>
<comment type="cofactor">
    <cofactor evidence="2 10">
        <name>a divalent metal cation</name>
        <dbReference type="ChEBI" id="CHEBI:60240"/>
    </cofactor>
</comment>
<gene>
    <name evidence="11" type="primary">rraA</name>
    <name evidence="11" type="ORF">H8K47_09030</name>
</gene>
<protein>
    <recommendedName>
        <fullName evidence="10">4-hydroxy-4-methyl-2-oxoglutarate aldolase</fullName>
        <shortName evidence="10">HMG aldolase</shortName>
        <ecNumber evidence="10">4.1.1.112</ecNumber>
        <ecNumber evidence="10">4.1.3.17</ecNumber>
    </recommendedName>
    <alternativeName>
        <fullName evidence="10">Oxaloacetate decarboxylase</fullName>
    </alternativeName>
</protein>
<evidence type="ECO:0000256" key="7">
    <source>
        <dbReference type="ARBA" id="ARBA00025046"/>
    </source>
</evidence>
<dbReference type="NCBIfam" id="TIGR01935">
    <property type="entry name" value="NOT-MenG"/>
    <property type="match status" value="1"/>
</dbReference>
<dbReference type="SUPFAM" id="SSF89562">
    <property type="entry name" value="RraA-like"/>
    <property type="match status" value="1"/>
</dbReference>
<dbReference type="GO" id="GO:0051252">
    <property type="term" value="P:regulation of RNA metabolic process"/>
    <property type="evidence" value="ECO:0007669"/>
    <property type="project" value="InterPro"/>
</dbReference>
<organism evidence="11 12">
    <name type="scientific">Undibacterium rugosum</name>
    <dbReference type="NCBI Taxonomy" id="2762291"/>
    <lineage>
        <taxon>Bacteria</taxon>
        <taxon>Pseudomonadati</taxon>
        <taxon>Pseudomonadota</taxon>
        <taxon>Betaproteobacteria</taxon>
        <taxon>Burkholderiales</taxon>
        <taxon>Oxalobacteraceae</taxon>
        <taxon>Undibacterium</taxon>
    </lineage>
</organism>
<dbReference type="InterPro" id="IPR005493">
    <property type="entry name" value="RraA/RraA-like"/>
</dbReference>
<comment type="function">
    <text evidence="7 10">Catalyzes the aldol cleavage of 4-hydroxy-4-methyl-2-oxoglutarate (HMG) into 2 molecules of pyruvate. Also contains a secondary oxaloacetate (OAA) decarboxylase activity due to the common pyruvate enolate transition state formed following C-C bond cleavage in the retro-aldol and decarboxylation reactions.</text>
</comment>
<dbReference type="Pfam" id="PF03737">
    <property type="entry name" value="RraA-like"/>
    <property type="match status" value="1"/>
</dbReference>
<dbReference type="InterPro" id="IPR036704">
    <property type="entry name" value="RraA/RraA-like_sf"/>
</dbReference>
<dbReference type="Proteomes" id="UP000612361">
    <property type="component" value="Unassembled WGS sequence"/>
</dbReference>
<keyword evidence="9" id="KW-0460">Magnesium</keyword>
<feature type="binding site" evidence="9">
    <location>
        <begin position="85"/>
        <end position="88"/>
    </location>
    <ligand>
        <name>substrate</name>
    </ligand>
</feature>
<dbReference type="CDD" id="cd16841">
    <property type="entry name" value="RraA_family"/>
    <property type="match status" value="1"/>
</dbReference>
<evidence type="ECO:0000256" key="6">
    <source>
        <dbReference type="ARBA" id="ARBA00023239"/>
    </source>
</evidence>
<dbReference type="EC" id="4.1.3.17" evidence="10"/>
<dbReference type="EMBL" id="JACOGG010000008">
    <property type="protein sequence ID" value="MBC3935503.1"/>
    <property type="molecule type" value="Genomic_DNA"/>
</dbReference>
<comment type="subunit">
    <text evidence="4 10">Homotrimer.</text>
</comment>
<evidence type="ECO:0000256" key="4">
    <source>
        <dbReference type="ARBA" id="ARBA00011233"/>
    </source>
</evidence>
<accession>A0A923I8H1</accession>
<evidence type="ECO:0000313" key="12">
    <source>
        <dbReference type="Proteomes" id="UP000612361"/>
    </source>
</evidence>
<evidence type="ECO:0000256" key="3">
    <source>
        <dbReference type="ARBA" id="ARBA00008621"/>
    </source>
</evidence>
<evidence type="ECO:0000256" key="2">
    <source>
        <dbReference type="ARBA" id="ARBA00001968"/>
    </source>
</evidence>